<feature type="transmembrane region" description="Helical" evidence="7">
    <location>
        <begin position="190"/>
        <end position="209"/>
    </location>
</feature>
<dbReference type="GO" id="GO:0005886">
    <property type="term" value="C:plasma membrane"/>
    <property type="evidence" value="ECO:0007669"/>
    <property type="project" value="UniProtKB-SubCell"/>
</dbReference>
<dbReference type="InterPro" id="IPR043428">
    <property type="entry name" value="LivM-like"/>
</dbReference>
<name>A0A2S0MIF6_9BURK</name>
<dbReference type="Pfam" id="PF02653">
    <property type="entry name" value="BPD_transp_2"/>
    <property type="match status" value="1"/>
</dbReference>
<gene>
    <name evidence="8" type="ORF">C6570_15585</name>
</gene>
<evidence type="ECO:0000256" key="5">
    <source>
        <dbReference type="ARBA" id="ARBA00023136"/>
    </source>
</evidence>
<protein>
    <submittedName>
        <fullName evidence="8">ABC transporter ATP-binding protein</fullName>
    </submittedName>
</protein>
<dbReference type="OrthoDB" id="9814461at2"/>
<keyword evidence="8" id="KW-0547">Nucleotide-binding</keyword>
<evidence type="ECO:0000313" key="9">
    <source>
        <dbReference type="Proteomes" id="UP000239709"/>
    </source>
</evidence>
<feature type="region of interest" description="Disordered" evidence="6">
    <location>
        <begin position="352"/>
        <end position="398"/>
    </location>
</feature>
<sequence length="398" mass="42545">MTQKNKLIVFLICGIALLLVPLVLQSFGNAWVRIVDIALLYVMLALGLNIVVGYAGLLDLGYVAFFAVGAYLYGLLASPHLTDTFPAIAAAFPNGFHTSLWMVIPLALVLAACTGVLLGIPVLKLRGDYLAIVTLGFGEIIRIFMNNLDHPYNLTNGPKGISQIDSVKVFGLDLGKPLTIGGFEIASVSLYYYLFLFLVIVTVFICSRLQDSRVGRAWMAIREDEIAAKAMGLNTRNLKLLAFAMGASFGGVSGAMFAAFQGFVSPESFSLMESVMIVAMVVLGGIGHLPGVILGALLLAALPEVLRYVAGPLQAMTDGRLDSAILRQLLIALAMISVMLIRPRGLWPSPEHGKARKLNVEPGGQSAPTTAQQNAPGVDFPADAEPGNTDVRQYPINP</sequence>
<dbReference type="RefSeq" id="WP_106704031.1">
    <property type="nucleotide sequence ID" value="NZ_CP027666.1"/>
</dbReference>
<feature type="compositionally biased region" description="Polar residues" evidence="6">
    <location>
        <begin position="366"/>
        <end position="375"/>
    </location>
</feature>
<evidence type="ECO:0000256" key="3">
    <source>
        <dbReference type="ARBA" id="ARBA00022692"/>
    </source>
</evidence>
<dbReference type="Proteomes" id="UP000239709">
    <property type="component" value="Chromosome"/>
</dbReference>
<keyword evidence="9" id="KW-1185">Reference proteome</keyword>
<feature type="transmembrane region" description="Helical" evidence="7">
    <location>
        <begin position="7"/>
        <end position="24"/>
    </location>
</feature>
<keyword evidence="3 7" id="KW-0812">Transmembrane</keyword>
<proteinExistence type="predicted"/>
<feature type="transmembrane region" description="Helical" evidence="7">
    <location>
        <begin position="99"/>
        <end position="120"/>
    </location>
</feature>
<feature type="transmembrane region" description="Helical" evidence="7">
    <location>
        <begin position="275"/>
        <end position="303"/>
    </location>
</feature>
<keyword evidence="4 7" id="KW-1133">Transmembrane helix</keyword>
<dbReference type="EMBL" id="CP027666">
    <property type="protein sequence ID" value="AVO35483.1"/>
    <property type="molecule type" value="Genomic_DNA"/>
</dbReference>
<dbReference type="CDD" id="cd06581">
    <property type="entry name" value="TM_PBP1_LivM_like"/>
    <property type="match status" value="1"/>
</dbReference>
<comment type="subcellular location">
    <subcellularLocation>
        <location evidence="1">Cell membrane</location>
        <topology evidence="1">Multi-pass membrane protein</topology>
    </subcellularLocation>
</comment>
<keyword evidence="8" id="KW-0067">ATP-binding</keyword>
<organism evidence="8 9">
    <name type="scientific">Ottowia oryzae</name>
    <dbReference type="NCBI Taxonomy" id="2109914"/>
    <lineage>
        <taxon>Bacteria</taxon>
        <taxon>Pseudomonadati</taxon>
        <taxon>Pseudomonadota</taxon>
        <taxon>Betaproteobacteria</taxon>
        <taxon>Burkholderiales</taxon>
        <taxon>Comamonadaceae</taxon>
        <taxon>Ottowia</taxon>
    </lineage>
</organism>
<reference evidence="8 9" key="1">
    <citation type="submission" date="2018-03" db="EMBL/GenBank/DDBJ databases">
        <title>Genome sequencing of Ottowia sp.</title>
        <authorList>
            <person name="Kim S.-J."/>
            <person name="Heo J."/>
            <person name="Kwon S.-W."/>
        </authorList>
    </citation>
    <scope>NUCLEOTIDE SEQUENCE [LARGE SCALE GENOMIC DNA]</scope>
    <source>
        <strain evidence="8 9">KADR8-3</strain>
    </source>
</reference>
<keyword evidence="2" id="KW-1003">Cell membrane</keyword>
<dbReference type="KEGG" id="otk:C6570_15585"/>
<evidence type="ECO:0000256" key="1">
    <source>
        <dbReference type="ARBA" id="ARBA00004651"/>
    </source>
</evidence>
<accession>A0A2S0MIF6</accession>
<evidence type="ECO:0000256" key="6">
    <source>
        <dbReference type="SAM" id="MobiDB-lite"/>
    </source>
</evidence>
<dbReference type="PANTHER" id="PTHR30482">
    <property type="entry name" value="HIGH-AFFINITY BRANCHED-CHAIN AMINO ACID TRANSPORT SYSTEM PERMEASE"/>
    <property type="match status" value="1"/>
</dbReference>
<feature type="transmembrane region" description="Helical" evidence="7">
    <location>
        <begin position="240"/>
        <end position="263"/>
    </location>
</feature>
<feature type="transmembrane region" description="Helical" evidence="7">
    <location>
        <begin position="60"/>
        <end position="79"/>
    </location>
</feature>
<feature type="transmembrane region" description="Helical" evidence="7">
    <location>
        <begin position="30"/>
        <end position="53"/>
    </location>
</feature>
<dbReference type="InterPro" id="IPR001851">
    <property type="entry name" value="ABC_transp_permease"/>
</dbReference>
<evidence type="ECO:0000313" key="8">
    <source>
        <dbReference type="EMBL" id="AVO35483.1"/>
    </source>
</evidence>
<keyword evidence="5 7" id="KW-0472">Membrane</keyword>
<evidence type="ECO:0000256" key="4">
    <source>
        <dbReference type="ARBA" id="ARBA00022989"/>
    </source>
</evidence>
<dbReference type="PANTHER" id="PTHR30482:SF10">
    <property type="entry name" value="HIGH-AFFINITY BRANCHED-CHAIN AMINO ACID TRANSPORT PROTEIN BRAE"/>
    <property type="match status" value="1"/>
</dbReference>
<evidence type="ECO:0000256" key="2">
    <source>
        <dbReference type="ARBA" id="ARBA00022475"/>
    </source>
</evidence>
<evidence type="ECO:0000256" key="7">
    <source>
        <dbReference type="SAM" id="Phobius"/>
    </source>
</evidence>
<dbReference type="AlphaFoldDB" id="A0A2S0MIF6"/>
<dbReference type="GO" id="GO:0015658">
    <property type="term" value="F:branched-chain amino acid transmembrane transporter activity"/>
    <property type="evidence" value="ECO:0007669"/>
    <property type="project" value="InterPro"/>
</dbReference>
<feature type="transmembrane region" description="Helical" evidence="7">
    <location>
        <begin position="127"/>
        <end position="145"/>
    </location>
</feature>
<dbReference type="GO" id="GO:0005524">
    <property type="term" value="F:ATP binding"/>
    <property type="evidence" value="ECO:0007669"/>
    <property type="project" value="UniProtKB-KW"/>
</dbReference>